<dbReference type="Pfam" id="PF02096">
    <property type="entry name" value="60KD_IMP"/>
    <property type="match status" value="1"/>
</dbReference>
<comment type="similarity">
    <text evidence="2 13">Belongs to the OXA1/ALB3/YidC family. Type 1 subfamily.</text>
</comment>
<dbReference type="InterPro" id="IPR047196">
    <property type="entry name" value="YidC_ALB_C"/>
</dbReference>
<name>A0A0A2EC65_9PORP</name>
<dbReference type="PRINTS" id="PR00701">
    <property type="entry name" value="60KDINNERMP"/>
</dbReference>
<dbReference type="eggNOG" id="COG0706">
    <property type="taxonomic scope" value="Bacteria"/>
</dbReference>
<dbReference type="NCBIfam" id="TIGR03592">
    <property type="entry name" value="yidC_oxa1_cterm"/>
    <property type="match status" value="1"/>
</dbReference>
<evidence type="ECO:0000256" key="9">
    <source>
        <dbReference type="ARBA" id="ARBA00023136"/>
    </source>
</evidence>
<feature type="domain" description="Membrane insertase YidC/Oxa/ALB C-terminal" evidence="15">
    <location>
        <begin position="369"/>
        <end position="573"/>
    </location>
</feature>
<dbReference type="InterPro" id="IPR001708">
    <property type="entry name" value="YidC/ALB3/OXA1/COX18"/>
</dbReference>
<dbReference type="AlphaFoldDB" id="A0A0A2EC65"/>
<dbReference type="Pfam" id="PF14849">
    <property type="entry name" value="YidC_periplas"/>
    <property type="match status" value="1"/>
</dbReference>
<feature type="transmembrane region" description="Helical" evidence="13">
    <location>
        <begin position="6"/>
        <end position="22"/>
    </location>
</feature>
<feature type="transmembrane region" description="Helical" evidence="13">
    <location>
        <begin position="369"/>
        <end position="389"/>
    </location>
</feature>
<feature type="transmembrane region" description="Helical" evidence="13">
    <location>
        <begin position="430"/>
        <end position="459"/>
    </location>
</feature>
<dbReference type="HAMAP" id="MF_01810">
    <property type="entry name" value="YidC_type1"/>
    <property type="match status" value="1"/>
</dbReference>
<evidence type="ECO:0000313" key="18">
    <source>
        <dbReference type="Proteomes" id="UP000030103"/>
    </source>
</evidence>
<keyword evidence="10 13" id="KW-0143">Chaperone</keyword>
<evidence type="ECO:0000259" key="16">
    <source>
        <dbReference type="Pfam" id="PF14849"/>
    </source>
</evidence>
<evidence type="ECO:0000256" key="6">
    <source>
        <dbReference type="ARBA" id="ARBA00022692"/>
    </source>
</evidence>
<evidence type="ECO:0000256" key="8">
    <source>
        <dbReference type="ARBA" id="ARBA00022989"/>
    </source>
</evidence>
<dbReference type="RefSeq" id="WP_036873047.1">
    <property type="nucleotide sequence ID" value="NZ_JRFA01000008.1"/>
</dbReference>
<dbReference type="OrthoDB" id="9780552at2"/>
<dbReference type="NCBIfam" id="TIGR03593">
    <property type="entry name" value="yidC_nterm"/>
    <property type="match status" value="1"/>
</dbReference>
<feature type="transmembrane region" description="Helical" evidence="13">
    <location>
        <begin position="535"/>
        <end position="552"/>
    </location>
</feature>
<dbReference type="InterPro" id="IPR028055">
    <property type="entry name" value="YidC/Oxa/ALB_C"/>
</dbReference>
<comment type="function">
    <text evidence="13">Required for the insertion and/or proper folding and/or complex formation of integral membrane proteins into the membrane. Involved in integration of membrane proteins that insert both dependently and independently of the Sec translocase complex, as well as at least some lipoproteins. Aids folding of multispanning membrane proteins.</text>
</comment>
<dbReference type="PANTHER" id="PTHR12428:SF65">
    <property type="entry name" value="CYTOCHROME C OXIDASE ASSEMBLY PROTEIN COX18, MITOCHONDRIAL"/>
    <property type="match status" value="1"/>
</dbReference>
<comment type="caution">
    <text evidence="17">The sequence shown here is derived from an EMBL/GenBank/DDBJ whole genome shotgun (WGS) entry which is preliminary data.</text>
</comment>
<gene>
    <name evidence="13" type="primary">yidC</name>
    <name evidence="17" type="ORF">HQ47_02520</name>
</gene>
<evidence type="ECO:0000256" key="14">
    <source>
        <dbReference type="SAM" id="MobiDB-lite"/>
    </source>
</evidence>
<organism evidence="17 18">
    <name type="scientific">Porphyromonas macacae</name>
    <dbReference type="NCBI Taxonomy" id="28115"/>
    <lineage>
        <taxon>Bacteria</taxon>
        <taxon>Pseudomonadati</taxon>
        <taxon>Bacteroidota</taxon>
        <taxon>Bacteroidia</taxon>
        <taxon>Bacteroidales</taxon>
        <taxon>Porphyromonadaceae</taxon>
        <taxon>Porphyromonas</taxon>
    </lineage>
</organism>
<feature type="domain" description="Membrane insertase YidC N-terminal" evidence="16">
    <location>
        <begin position="84"/>
        <end position="329"/>
    </location>
</feature>
<comment type="subunit">
    <text evidence="13">Interacts with the Sec translocase complex via SecD. Specifically interacts with transmembrane segments of nascent integral membrane proteins during membrane integration.</text>
</comment>
<evidence type="ECO:0000256" key="11">
    <source>
        <dbReference type="ARBA" id="ARBA00033245"/>
    </source>
</evidence>
<dbReference type="EMBL" id="JRFA01000008">
    <property type="protein sequence ID" value="KGN75227.1"/>
    <property type="molecule type" value="Genomic_DNA"/>
</dbReference>
<proteinExistence type="inferred from homology"/>
<reference evidence="17 18" key="1">
    <citation type="submission" date="2014-09" db="EMBL/GenBank/DDBJ databases">
        <title>Draft Genome Sequence of Porphyromonas macacae COT-192_OH2859.</title>
        <authorList>
            <person name="Wallis C."/>
            <person name="Deusch O."/>
            <person name="O'Flynn C."/>
            <person name="Davis I."/>
            <person name="Horsfall A."/>
            <person name="Kirkwood N."/>
            <person name="Harris S."/>
            <person name="Eisen J.A."/>
            <person name="Coil D.A."/>
            <person name="Darling A.E."/>
            <person name="Jospin G."/>
            <person name="Alexiev A."/>
        </authorList>
    </citation>
    <scope>NUCLEOTIDE SEQUENCE [LARGE SCALE GENOMIC DNA]</scope>
    <source>
        <strain evidence="18">COT-192 OH2859</strain>
    </source>
</reference>
<dbReference type="GO" id="GO:0032977">
    <property type="term" value="F:membrane insertase activity"/>
    <property type="evidence" value="ECO:0007669"/>
    <property type="project" value="InterPro"/>
</dbReference>
<dbReference type="GO" id="GO:0051205">
    <property type="term" value="P:protein insertion into membrane"/>
    <property type="evidence" value="ECO:0007669"/>
    <property type="project" value="TreeGrafter"/>
</dbReference>
<evidence type="ECO:0000313" key="17">
    <source>
        <dbReference type="EMBL" id="KGN75227.1"/>
    </source>
</evidence>
<evidence type="ECO:0000256" key="3">
    <source>
        <dbReference type="ARBA" id="ARBA00015325"/>
    </source>
</evidence>
<keyword evidence="6 13" id="KW-0812">Transmembrane</keyword>
<evidence type="ECO:0000256" key="4">
    <source>
        <dbReference type="ARBA" id="ARBA00022448"/>
    </source>
</evidence>
<evidence type="ECO:0000256" key="5">
    <source>
        <dbReference type="ARBA" id="ARBA00022475"/>
    </source>
</evidence>
<keyword evidence="9 13" id="KW-0472">Membrane</keyword>
<dbReference type="Proteomes" id="UP000030103">
    <property type="component" value="Unassembled WGS sequence"/>
</dbReference>
<feature type="transmembrane region" description="Helical" evidence="13">
    <location>
        <begin position="489"/>
        <end position="514"/>
    </location>
</feature>
<feature type="region of interest" description="Disordered" evidence="14">
    <location>
        <begin position="588"/>
        <end position="621"/>
    </location>
</feature>
<evidence type="ECO:0000256" key="2">
    <source>
        <dbReference type="ARBA" id="ARBA00010527"/>
    </source>
</evidence>
<dbReference type="InterPro" id="IPR038221">
    <property type="entry name" value="YidC_periplasmic_sf"/>
</dbReference>
<evidence type="ECO:0000256" key="13">
    <source>
        <dbReference type="HAMAP-Rule" id="MF_01810"/>
    </source>
</evidence>
<dbReference type="STRING" id="28115.HQ47_02520"/>
<keyword evidence="7 13" id="KW-0653">Protein transport</keyword>
<comment type="subcellular location">
    <subcellularLocation>
        <location evidence="1">Cell inner membrane</location>
        <topology evidence="1">Multi-pass membrane protein</topology>
    </subcellularLocation>
    <subcellularLocation>
        <location evidence="13">Cell membrane</location>
        <topology evidence="13">Multi-pass membrane protein</topology>
    </subcellularLocation>
</comment>
<dbReference type="GO" id="GO:0015031">
    <property type="term" value="P:protein transport"/>
    <property type="evidence" value="ECO:0007669"/>
    <property type="project" value="UniProtKB-KW"/>
</dbReference>
<keyword evidence="4 13" id="KW-0813">Transport</keyword>
<sequence>MDKNTIIGAILAGLIIIGFSLLNKPTPQPQPPVQSTADTALLTSEQETTKTFSITDSTALSEGDTTQTTAATPLYLQKGTEKLISLKNDLVKIELNTLGGIPEEAQLLKYNAQEGKELFLFKKGDLSFNLPLRTVENKILNTAELYFNPLNVTDSTVTMRLNIDEQNYLDFVYTLMPGDYRIKMNIMAKGLDRLLPANMSLQDLEWEQRIRQQEQSWKFENQYTSVMYRYAAGGVERINKSKEKKSVQETLRWIAFKDKYFSTVLISQTPFQDNVISSAEFKEDSGYIKNFSLKSTLQWNIEDGEKASLIWYVGPNDYNLLKAYDKGLNGNDQLDLDHLVYMGGKLLRTINVYMIIPVVTFLSSQIGSWGIIILILTILIKIFLSPFTFKSYLSQAKMRVLKPQVEAISAKYPGKDQDAMMKRQTETMSLYRAAGANPMSGCLPMLLQLPFLIALYMYFPTSIYLRGESFLWAKDLSTYDPIISWNFDIPFITGLLGNHISLFCLLMTIVNIAFNKYLMQQNSAPAQEGMKMMKIMPYFMSVFLFFFFNQNASGLCYYYLLTSLLTMIQNWAFRFAINEEKLLARLEENKKKPRKKSKWQQRLEEAQKQQQAMQRKKNKHR</sequence>
<dbReference type="CDD" id="cd20070">
    <property type="entry name" value="5TM_YidC_Alb3"/>
    <property type="match status" value="1"/>
</dbReference>
<evidence type="ECO:0000256" key="10">
    <source>
        <dbReference type="ARBA" id="ARBA00023186"/>
    </source>
</evidence>
<keyword evidence="18" id="KW-1185">Reference proteome</keyword>
<protein>
    <recommendedName>
        <fullName evidence="3 13">Membrane protein insertase YidC</fullName>
    </recommendedName>
    <alternativeName>
        <fullName evidence="12 13">Foldase YidC</fullName>
    </alternativeName>
    <alternativeName>
        <fullName evidence="11 13">Membrane integrase YidC</fullName>
    </alternativeName>
    <alternativeName>
        <fullName evidence="13">Membrane protein YidC</fullName>
    </alternativeName>
</protein>
<evidence type="ECO:0000256" key="1">
    <source>
        <dbReference type="ARBA" id="ARBA00004429"/>
    </source>
</evidence>
<evidence type="ECO:0000256" key="7">
    <source>
        <dbReference type="ARBA" id="ARBA00022927"/>
    </source>
</evidence>
<dbReference type="NCBIfam" id="NF002356">
    <property type="entry name" value="PRK01318.2-3"/>
    <property type="match status" value="1"/>
</dbReference>
<dbReference type="InterPro" id="IPR028053">
    <property type="entry name" value="Membr_insert_YidC_N"/>
</dbReference>
<dbReference type="InterPro" id="IPR019998">
    <property type="entry name" value="Membr_insert_YidC"/>
</dbReference>
<keyword evidence="8 13" id="KW-1133">Transmembrane helix</keyword>
<dbReference type="Gene3D" id="2.70.98.90">
    <property type="match status" value="1"/>
</dbReference>
<dbReference type="CDD" id="cd19961">
    <property type="entry name" value="EcYidC-like_peri"/>
    <property type="match status" value="1"/>
</dbReference>
<accession>A0A0A2EC65</accession>
<dbReference type="GO" id="GO:0005886">
    <property type="term" value="C:plasma membrane"/>
    <property type="evidence" value="ECO:0007669"/>
    <property type="project" value="UniProtKB-SubCell"/>
</dbReference>
<evidence type="ECO:0000259" key="15">
    <source>
        <dbReference type="Pfam" id="PF02096"/>
    </source>
</evidence>
<keyword evidence="5 13" id="KW-1003">Cell membrane</keyword>
<evidence type="ECO:0000256" key="12">
    <source>
        <dbReference type="ARBA" id="ARBA00033342"/>
    </source>
</evidence>
<dbReference type="PANTHER" id="PTHR12428">
    <property type="entry name" value="OXA1"/>
    <property type="match status" value="1"/>
</dbReference>